<dbReference type="GeneID" id="78316023"/>
<keyword evidence="6" id="KW-1185">Reference proteome</keyword>
<dbReference type="InterPro" id="IPR001633">
    <property type="entry name" value="EAL_dom"/>
</dbReference>
<dbReference type="PANTHER" id="PTHR33121:SF76">
    <property type="entry name" value="SIGNALING PROTEIN"/>
    <property type="match status" value="1"/>
</dbReference>
<dbReference type="EMBL" id="FUWG01000004">
    <property type="protein sequence ID" value="SJZ32291.1"/>
    <property type="molecule type" value="Genomic_DNA"/>
</dbReference>
<dbReference type="SUPFAM" id="SSF141868">
    <property type="entry name" value="EAL domain-like"/>
    <property type="match status" value="1"/>
</dbReference>
<dbReference type="Gene3D" id="3.10.580.10">
    <property type="entry name" value="CBS-domain"/>
    <property type="match status" value="1"/>
</dbReference>
<dbReference type="Pfam" id="PF00571">
    <property type="entry name" value="CBS"/>
    <property type="match status" value="2"/>
</dbReference>
<dbReference type="CDD" id="cd01948">
    <property type="entry name" value="EAL"/>
    <property type="match status" value="1"/>
</dbReference>
<dbReference type="STRING" id="261392.SAMN02745149_00710"/>
<feature type="domain" description="EAL" evidence="3">
    <location>
        <begin position="1"/>
        <end position="245"/>
    </location>
</feature>
<feature type="region of interest" description="Disordered" evidence="2">
    <location>
        <begin position="261"/>
        <end position="286"/>
    </location>
</feature>
<dbReference type="Pfam" id="PF07228">
    <property type="entry name" value="SpoIIE"/>
    <property type="match status" value="1"/>
</dbReference>
<dbReference type="OrthoDB" id="353740at2"/>
<evidence type="ECO:0000313" key="5">
    <source>
        <dbReference type="EMBL" id="SJZ32291.1"/>
    </source>
</evidence>
<dbReference type="AlphaFoldDB" id="A0A1T4JQ92"/>
<organism evidence="5 6">
    <name type="scientific">Treponema porcinum</name>
    <dbReference type="NCBI Taxonomy" id="261392"/>
    <lineage>
        <taxon>Bacteria</taxon>
        <taxon>Pseudomonadati</taxon>
        <taxon>Spirochaetota</taxon>
        <taxon>Spirochaetia</taxon>
        <taxon>Spirochaetales</taxon>
        <taxon>Treponemataceae</taxon>
        <taxon>Treponema</taxon>
    </lineage>
</organism>
<proteinExistence type="predicted"/>
<evidence type="ECO:0000256" key="1">
    <source>
        <dbReference type="PROSITE-ProRule" id="PRU00703"/>
    </source>
</evidence>
<evidence type="ECO:0000313" key="6">
    <source>
        <dbReference type="Proteomes" id="UP000190423"/>
    </source>
</evidence>
<dbReference type="PROSITE" id="PS50883">
    <property type="entry name" value="EAL"/>
    <property type="match status" value="1"/>
</dbReference>
<gene>
    <name evidence="5" type="ORF">SAMN02745149_00710</name>
</gene>
<evidence type="ECO:0000256" key="2">
    <source>
        <dbReference type="SAM" id="MobiDB-lite"/>
    </source>
</evidence>
<evidence type="ECO:0000259" key="3">
    <source>
        <dbReference type="PROSITE" id="PS50883"/>
    </source>
</evidence>
<dbReference type="Proteomes" id="UP000190423">
    <property type="component" value="Unassembled WGS sequence"/>
</dbReference>
<reference evidence="5 6" key="1">
    <citation type="submission" date="2017-02" db="EMBL/GenBank/DDBJ databases">
        <authorList>
            <person name="Peterson S.W."/>
        </authorList>
    </citation>
    <scope>NUCLEOTIDE SEQUENCE [LARGE SCALE GENOMIC DNA]</scope>
    <source>
        <strain evidence="5 6">ATCC BAA-908</strain>
    </source>
</reference>
<dbReference type="SMART" id="SM00052">
    <property type="entry name" value="EAL"/>
    <property type="match status" value="1"/>
</dbReference>
<dbReference type="InterPro" id="IPR001932">
    <property type="entry name" value="PPM-type_phosphatase-like_dom"/>
</dbReference>
<dbReference type="GO" id="GO:0071111">
    <property type="term" value="F:cyclic-guanylate-specific phosphodiesterase activity"/>
    <property type="evidence" value="ECO:0007669"/>
    <property type="project" value="InterPro"/>
</dbReference>
<dbReference type="InterPro" id="IPR036457">
    <property type="entry name" value="PPM-type-like_dom_sf"/>
</dbReference>
<dbReference type="SUPFAM" id="SSF54631">
    <property type="entry name" value="CBS-domain pair"/>
    <property type="match status" value="1"/>
</dbReference>
<dbReference type="PROSITE" id="PS51371">
    <property type="entry name" value="CBS"/>
    <property type="match status" value="1"/>
</dbReference>
<feature type="compositionally biased region" description="Basic and acidic residues" evidence="2">
    <location>
        <begin position="277"/>
        <end position="286"/>
    </location>
</feature>
<dbReference type="Gene3D" id="3.20.20.450">
    <property type="entry name" value="EAL domain"/>
    <property type="match status" value="1"/>
</dbReference>
<dbReference type="InterPro" id="IPR050706">
    <property type="entry name" value="Cyclic-di-GMP_PDE-like"/>
</dbReference>
<dbReference type="Gene3D" id="3.60.40.10">
    <property type="entry name" value="PPM-type phosphatase domain"/>
    <property type="match status" value="1"/>
</dbReference>
<dbReference type="InterPro" id="IPR000644">
    <property type="entry name" value="CBS_dom"/>
</dbReference>
<dbReference type="RefSeq" id="WP_078932631.1">
    <property type="nucleotide sequence ID" value="NZ_FUWG01000004.1"/>
</dbReference>
<dbReference type="Pfam" id="PF00563">
    <property type="entry name" value="EAL"/>
    <property type="match status" value="1"/>
</dbReference>
<dbReference type="PANTHER" id="PTHR33121">
    <property type="entry name" value="CYCLIC DI-GMP PHOSPHODIESTERASE PDEF"/>
    <property type="match status" value="1"/>
</dbReference>
<dbReference type="SMART" id="SM00331">
    <property type="entry name" value="PP2C_SIG"/>
    <property type="match status" value="1"/>
</dbReference>
<protein>
    <submittedName>
        <fullName evidence="5">EAL domain, c-di-GMP-specific phosphodiesterase class I (Or its enzymatically inactive variant)</fullName>
    </submittedName>
</protein>
<accession>A0A1T4JQ92</accession>
<dbReference type="InterPro" id="IPR046342">
    <property type="entry name" value="CBS_dom_sf"/>
</dbReference>
<keyword evidence="1" id="KW-0129">CBS domain</keyword>
<evidence type="ECO:0000259" key="4">
    <source>
        <dbReference type="PROSITE" id="PS51371"/>
    </source>
</evidence>
<sequence length="701" mass="78617">MKTEEFINQKDMYPVFQPVVSFSTGEVLGYEAFARFDEDAGNVSVEELFEQAKKEGCVWALDKQCCKSAVKTARAFGLRKKLFININPLSMSEDYFKEDYMRNLLSKYAMNSEQVIIEITQKNRGGKDVLQSLVNYYRNEGYLIALDNVGAENCGIQEICALNPDFIKIDMSIVRNINGDKVRQSMVKSLSEFCKNTGSKLIATGIETKEELNVLLSLDVSFGQGFFIGAPEKQFTKTGTIPYAFISSYQQNRRLLAAQKENMEKKSVPKRSSQSKKAADARVRSERADSSEKKICIGDFCIPGITLFPETPVTDVLQLFQVNTECSLAVIVDMSKKVVGIVTRRNFLDLFGSQYGFSLHMRKVISELMEKTFLSVDENEAVTEVSKKAMARDDTTRYSPVVVESNGMYKGLVTIKTLIDTIVNIEVADKTQEIMYKNRILQEQQQLQQRDMKMAELVQKSFYRQSPPETKLWDCAFYFRPMASVSGDVYDFYMDKKAGELKGISLFDVSGHGVASGLVGILSKYLAKQVFSSCKDKALDALLKNFNKVLTDAKGLVENYLTGLFLRIDGGKIEYVNAGHPDVLVRRPADRAVHALGGGSDDFRGSFIGIDGLPEDFKVVEETLEKDSYILLFTDCLIESRNLMGFEMGERTLSEVFSKATGKTAKSVLSYILEAFSCFTEGIPLKDDLTVIVLHYKNGAE</sequence>
<dbReference type="InterPro" id="IPR035919">
    <property type="entry name" value="EAL_sf"/>
</dbReference>
<feature type="domain" description="CBS" evidence="4">
    <location>
        <begin position="300"/>
        <end position="359"/>
    </location>
</feature>
<name>A0A1T4JQ92_TREPO</name>